<protein>
    <submittedName>
        <fullName evidence="2">Uncharacterized protein</fullName>
    </submittedName>
</protein>
<sequence>MMFQLTLTNLAAMLAFSPAVLGFTTPCIYQGYTCGYTMIATYGYNNTELTTAVNKTSIIPPLADTQLLQVLYRCVDTNGTIAGNSLCIAGCISMNSTTLDDQCAL</sequence>
<evidence type="ECO:0000256" key="1">
    <source>
        <dbReference type="SAM" id="SignalP"/>
    </source>
</evidence>
<dbReference type="AlphaFoldDB" id="A0A2T3ZG32"/>
<reference evidence="2 3" key="1">
    <citation type="submission" date="2016-07" db="EMBL/GenBank/DDBJ databases">
        <title>Multiple horizontal gene transfer events from other fungi enriched the ability of initially mycotrophic Trichoderma (Ascomycota) to feed on dead plant biomass.</title>
        <authorList>
            <consortium name="DOE Joint Genome Institute"/>
            <person name="Aerts A."/>
            <person name="Atanasova L."/>
            <person name="Chenthamara K."/>
            <person name="Zhang J."/>
            <person name="Grujic M."/>
            <person name="Henrissat B."/>
            <person name="Kuo A."/>
            <person name="Salamov A."/>
            <person name="Lipzen A."/>
            <person name="Labutti K."/>
            <person name="Barry K."/>
            <person name="Miao Y."/>
            <person name="Rahimi M.J."/>
            <person name="Shen Q."/>
            <person name="Grigoriev I.V."/>
            <person name="Kubicek C.P."/>
            <person name="Druzhinina I.S."/>
        </authorList>
    </citation>
    <scope>NUCLEOTIDE SEQUENCE [LARGE SCALE GENOMIC DNA]</scope>
    <source>
        <strain evidence="2 3">CBS 433.97</strain>
    </source>
</reference>
<gene>
    <name evidence="2" type="ORF">M441DRAFT_160296</name>
</gene>
<keyword evidence="1" id="KW-0732">Signal</keyword>
<keyword evidence="3" id="KW-1185">Reference proteome</keyword>
<dbReference type="OrthoDB" id="5130291at2759"/>
<name>A0A2T3ZG32_TRIA4</name>
<feature type="chain" id="PRO_5015474816" evidence="1">
    <location>
        <begin position="23"/>
        <end position="105"/>
    </location>
</feature>
<proteinExistence type="predicted"/>
<feature type="signal peptide" evidence="1">
    <location>
        <begin position="1"/>
        <end position="22"/>
    </location>
</feature>
<organism evidence="2 3">
    <name type="scientific">Trichoderma asperellum (strain ATCC 204424 / CBS 433.97 / NBRC 101777)</name>
    <dbReference type="NCBI Taxonomy" id="1042311"/>
    <lineage>
        <taxon>Eukaryota</taxon>
        <taxon>Fungi</taxon>
        <taxon>Dikarya</taxon>
        <taxon>Ascomycota</taxon>
        <taxon>Pezizomycotina</taxon>
        <taxon>Sordariomycetes</taxon>
        <taxon>Hypocreomycetidae</taxon>
        <taxon>Hypocreales</taxon>
        <taxon>Hypocreaceae</taxon>
        <taxon>Trichoderma</taxon>
    </lineage>
</organism>
<evidence type="ECO:0000313" key="2">
    <source>
        <dbReference type="EMBL" id="PTB43766.1"/>
    </source>
</evidence>
<evidence type="ECO:0000313" key="3">
    <source>
        <dbReference type="Proteomes" id="UP000240493"/>
    </source>
</evidence>
<dbReference type="Proteomes" id="UP000240493">
    <property type="component" value="Unassembled WGS sequence"/>
</dbReference>
<dbReference type="EMBL" id="KZ679258">
    <property type="protein sequence ID" value="PTB43766.1"/>
    <property type="molecule type" value="Genomic_DNA"/>
</dbReference>
<accession>A0A2T3ZG32</accession>